<dbReference type="InterPro" id="IPR013762">
    <property type="entry name" value="Integrase-like_cat_sf"/>
</dbReference>
<dbReference type="CDD" id="cd01184">
    <property type="entry name" value="INT_C_like_1"/>
    <property type="match status" value="1"/>
</dbReference>
<name>A0A4Q0MHA2_9HYPH</name>
<evidence type="ECO:0000313" key="6">
    <source>
        <dbReference type="EMBL" id="RXF72947.1"/>
    </source>
</evidence>
<dbReference type="Pfam" id="PF20172">
    <property type="entry name" value="DUF6538"/>
    <property type="match status" value="1"/>
</dbReference>
<dbReference type="GO" id="GO:0003677">
    <property type="term" value="F:DNA binding"/>
    <property type="evidence" value="ECO:0007669"/>
    <property type="project" value="UniProtKB-KW"/>
</dbReference>
<gene>
    <name evidence="6" type="ORF">EK403_12435</name>
</gene>
<evidence type="ECO:0000256" key="3">
    <source>
        <dbReference type="ARBA" id="ARBA00023125"/>
    </source>
</evidence>
<comment type="caution">
    <text evidence="6">The sequence shown here is derived from an EMBL/GenBank/DDBJ whole genome shotgun (WGS) entry which is preliminary data.</text>
</comment>
<dbReference type="GO" id="GO:0015074">
    <property type="term" value="P:DNA integration"/>
    <property type="evidence" value="ECO:0007669"/>
    <property type="project" value="UniProtKB-KW"/>
</dbReference>
<dbReference type="SUPFAM" id="SSF56349">
    <property type="entry name" value="DNA breaking-rejoining enzymes"/>
    <property type="match status" value="1"/>
</dbReference>
<evidence type="ECO:0000259" key="5">
    <source>
        <dbReference type="PROSITE" id="PS51898"/>
    </source>
</evidence>
<dbReference type="InterPro" id="IPR011010">
    <property type="entry name" value="DNA_brk_join_enz"/>
</dbReference>
<evidence type="ECO:0000256" key="2">
    <source>
        <dbReference type="ARBA" id="ARBA00022908"/>
    </source>
</evidence>
<accession>A0A4Q0MHA2</accession>
<dbReference type="Gene3D" id="1.10.443.10">
    <property type="entry name" value="Intergrase catalytic core"/>
    <property type="match status" value="1"/>
</dbReference>
<keyword evidence="4" id="KW-0233">DNA recombination</keyword>
<dbReference type="InterPro" id="IPR046668">
    <property type="entry name" value="DUF6538"/>
</dbReference>
<dbReference type="GO" id="GO:0006310">
    <property type="term" value="P:DNA recombination"/>
    <property type="evidence" value="ECO:0007669"/>
    <property type="project" value="UniProtKB-KW"/>
</dbReference>
<dbReference type="PROSITE" id="PS51898">
    <property type="entry name" value="TYR_RECOMBINASE"/>
    <property type="match status" value="1"/>
</dbReference>
<keyword evidence="7" id="KW-1185">Reference proteome</keyword>
<evidence type="ECO:0000256" key="4">
    <source>
        <dbReference type="ARBA" id="ARBA00023172"/>
    </source>
</evidence>
<organism evidence="6 7">
    <name type="scientific">Hansschlegelia zhihuaiae</name>
    <dbReference type="NCBI Taxonomy" id="405005"/>
    <lineage>
        <taxon>Bacteria</taxon>
        <taxon>Pseudomonadati</taxon>
        <taxon>Pseudomonadota</taxon>
        <taxon>Alphaproteobacteria</taxon>
        <taxon>Hyphomicrobiales</taxon>
        <taxon>Methylopilaceae</taxon>
        <taxon>Hansschlegelia</taxon>
    </lineage>
</organism>
<dbReference type="OrthoDB" id="9784724at2"/>
<dbReference type="EMBL" id="RYFI01000011">
    <property type="protein sequence ID" value="RXF72947.1"/>
    <property type="molecule type" value="Genomic_DNA"/>
</dbReference>
<dbReference type="RefSeq" id="WP_128777807.1">
    <property type="nucleotide sequence ID" value="NZ_RYFI01000011.1"/>
</dbReference>
<dbReference type="PANTHER" id="PTHR30349">
    <property type="entry name" value="PHAGE INTEGRASE-RELATED"/>
    <property type="match status" value="1"/>
</dbReference>
<protein>
    <submittedName>
        <fullName evidence="6">Site-specific integrase</fullName>
    </submittedName>
</protein>
<proteinExistence type="inferred from homology"/>
<dbReference type="InterPro" id="IPR002104">
    <property type="entry name" value="Integrase_catalytic"/>
</dbReference>
<sequence>MSLSTNIIRRGTTYYVRVTVPVDLQRHMKTSKGTPLMEKLISLRTKEPAEAKRRAPRALGLIYAEFEAKRAEVKATELSEAELQDIAHSAFRSELDLHRALLKKPPTDADLSAVWRELEKTHGPESLEAWRIMELVERAVEHAKEHRAERIAELEVDLANYAGGGVRQSVADAIAERGLVVEPGSETEQDITHYVLRGELAGLKAAAARDAGDWSDTVTDKMVAVAPVAIARRGETVMEMFEAYAQENPRGITSDTLNQSRMAVRLFASILPPRSSVRAITRTACAEWKRLLMLYPVKAAEIADFRDKPMREIVELNKIVGKPVITGRTVNRYLSSLGAFCDWLLVRADLEASPISRMQVTVKKKPGKPFPIADLPKIFASPLFTGAESAESIRRPGTYLIRDHRYWIPLVMLFSGARPGELAQLLLEDVRISHDRWIMHITTENDEEKTLKTEGSHRVVPVHPVLERLGFLDYVHELKRAGERRVFPFAQRNSRQWVPDLSREFSRLLADIGVKTAAGPSSKLSLYSFRHTVSDALRLAGFDDLEFAPLYGHGKATMTGKYGNEKPRTIQQRSLMIDAIAYPGLDLSHLLR</sequence>
<feature type="domain" description="Tyr recombinase" evidence="5">
    <location>
        <begin position="365"/>
        <end position="577"/>
    </location>
</feature>
<comment type="similarity">
    <text evidence="1">Belongs to the 'phage' integrase family.</text>
</comment>
<keyword evidence="2" id="KW-0229">DNA integration</keyword>
<dbReference type="AlphaFoldDB" id="A0A4Q0MHA2"/>
<keyword evidence="3" id="KW-0238">DNA-binding</keyword>
<dbReference type="PANTHER" id="PTHR30349:SF41">
    <property type="entry name" value="INTEGRASE_RECOMBINASE PROTEIN MJ0367-RELATED"/>
    <property type="match status" value="1"/>
</dbReference>
<dbReference type="Proteomes" id="UP000289708">
    <property type="component" value="Unassembled WGS sequence"/>
</dbReference>
<reference evidence="6 7" key="1">
    <citation type="submission" date="2018-12" db="EMBL/GenBank/DDBJ databases">
        <title>bacterium Hansschlegelia zhihuaiae S113.</title>
        <authorList>
            <person name="He J."/>
        </authorList>
    </citation>
    <scope>NUCLEOTIDE SEQUENCE [LARGE SCALE GENOMIC DNA]</scope>
    <source>
        <strain evidence="6 7">S 113</strain>
    </source>
</reference>
<evidence type="ECO:0000256" key="1">
    <source>
        <dbReference type="ARBA" id="ARBA00008857"/>
    </source>
</evidence>
<dbReference type="InterPro" id="IPR050090">
    <property type="entry name" value="Tyrosine_recombinase_XerCD"/>
</dbReference>
<dbReference type="Pfam" id="PF00589">
    <property type="entry name" value="Phage_integrase"/>
    <property type="match status" value="1"/>
</dbReference>
<evidence type="ECO:0000313" key="7">
    <source>
        <dbReference type="Proteomes" id="UP000289708"/>
    </source>
</evidence>